<dbReference type="GO" id="GO:0003677">
    <property type="term" value="F:DNA binding"/>
    <property type="evidence" value="ECO:0007669"/>
    <property type="project" value="InterPro"/>
</dbReference>
<feature type="compositionally biased region" description="Basic and acidic residues" evidence="1">
    <location>
        <begin position="230"/>
        <end position="241"/>
    </location>
</feature>
<accession>A0A6B0T0J4</accession>
<dbReference type="EMBL" id="WUUT01000002">
    <property type="protein sequence ID" value="MXR51355.1"/>
    <property type="molecule type" value="Genomic_DNA"/>
</dbReference>
<name>A0A6B0T0J4_9EURY</name>
<dbReference type="GO" id="GO:0006260">
    <property type="term" value="P:DNA replication"/>
    <property type="evidence" value="ECO:0007669"/>
    <property type="project" value="InterPro"/>
</dbReference>
<dbReference type="RefSeq" id="WP_159763489.1">
    <property type="nucleotide sequence ID" value="NZ_WUUT01000002.1"/>
</dbReference>
<gene>
    <name evidence="2" type="ORF">GRX03_07015</name>
</gene>
<protein>
    <submittedName>
        <fullName evidence="2">Uncharacterized protein</fullName>
    </submittedName>
</protein>
<keyword evidence="3" id="KW-1185">Reference proteome</keyword>
<dbReference type="OrthoDB" id="342981at2157"/>
<proteinExistence type="predicted"/>
<evidence type="ECO:0000313" key="2">
    <source>
        <dbReference type="EMBL" id="MXR51355.1"/>
    </source>
</evidence>
<comment type="caution">
    <text evidence="2">The sequence shown here is derived from an EMBL/GenBank/DDBJ whole genome shotgun (WGS) entry which is preliminary data.</text>
</comment>
<evidence type="ECO:0000313" key="3">
    <source>
        <dbReference type="Proteomes" id="UP000466535"/>
    </source>
</evidence>
<reference evidence="2 3" key="1">
    <citation type="submission" date="2019-12" db="EMBL/GenBank/DDBJ databases">
        <title>Isolation and characterization of three novel carbon monoxide-oxidizing members of Halobacteria from salione crusts and soils.</title>
        <authorList>
            <person name="Myers M.R."/>
            <person name="King G.M."/>
        </authorList>
    </citation>
    <scope>NUCLEOTIDE SEQUENCE [LARGE SCALE GENOMIC DNA]</scope>
    <source>
        <strain evidence="2 3">WSH3</strain>
    </source>
</reference>
<dbReference type="Proteomes" id="UP000466535">
    <property type="component" value="Unassembled WGS sequence"/>
</dbReference>
<dbReference type="AlphaFoldDB" id="A0A6B0T0J4"/>
<dbReference type="Gene3D" id="1.20.272.10">
    <property type="match status" value="1"/>
</dbReference>
<feature type="compositionally biased region" description="Basic and acidic residues" evidence="1">
    <location>
        <begin position="212"/>
        <end position="221"/>
    </location>
</feature>
<feature type="region of interest" description="Disordered" evidence="1">
    <location>
        <begin position="212"/>
        <end position="241"/>
    </location>
</feature>
<evidence type="ECO:0000256" key="1">
    <source>
        <dbReference type="SAM" id="MobiDB-lite"/>
    </source>
</evidence>
<organism evidence="2 3">
    <name type="scientific">Halovenus carboxidivorans</name>
    <dbReference type="NCBI Taxonomy" id="2692199"/>
    <lineage>
        <taxon>Archaea</taxon>
        <taxon>Methanobacteriati</taxon>
        <taxon>Methanobacteriota</taxon>
        <taxon>Stenosarchaea group</taxon>
        <taxon>Halobacteria</taxon>
        <taxon>Halobacteriales</taxon>
        <taxon>Haloarculaceae</taxon>
        <taxon>Halovenus</taxon>
    </lineage>
</organism>
<dbReference type="InterPro" id="IPR008921">
    <property type="entry name" value="DNA_pol3_clamp-load_cplx_C"/>
</dbReference>
<sequence length="241" mass="27242">MGNDTNRTDTGAPTDQYETKGSLNMYLVGSTLQKAIRRGDRELAAFSAFELLRSGMDGFFHSRVSTILLEDLRLRPAEAHLLPAIKRLQDMMNGVFEDNEGMRISAGMRIASLMAEAESSRELLPMKNWWIALAEDRLEAIENGDVPEHSFPIDDKLDEIEYVVADQHTARGSRAGRGTAHYLIEAARTSDPSNLETRYKRLLLEHELGKNVSDEQVEHSIEPVPDDEPWEHSREVGFPRH</sequence>
<dbReference type="SUPFAM" id="SSF48019">
    <property type="entry name" value="post-AAA+ oligomerization domain-like"/>
    <property type="match status" value="1"/>
</dbReference>